<dbReference type="InterPro" id="IPR058647">
    <property type="entry name" value="BSH_CzcB-like"/>
</dbReference>
<evidence type="ECO:0000256" key="1">
    <source>
        <dbReference type="ARBA" id="ARBA00009477"/>
    </source>
</evidence>
<dbReference type="Gene3D" id="2.40.50.100">
    <property type="match status" value="1"/>
</dbReference>
<dbReference type="InterPro" id="IPR058627">
    <property type="entry name" value="MdtA-like_C"/>
</dbReference>
<feature type="domain" description="CzcB-like barrel-sandwich hybrid" evidence="4">
    <location>
        <begin position="61"/>
        <end position="179"/>
    </location>
</feature>
<proteinExistence type="inferred from homology"/>
<accession>A0A930B1E6</accession>
<dbReference type="PANTHER" id="PTHR30469">
    <property type="entry name" value="MULTIDRUG RESISTANCE PROTEIN MDTA"/>
    <property type="match status" value="1"/>
</dbReference>
<dbReference type="RefSeq" id="WP_273058773.1">
    <property type="nucleotide sequence ID" value="NZ_CAJPSS010000002.1"/>
</dbReference>
<organism evidence="6 7">
    <name type="scientific">Dialister invisus</name>
    <dbReference type="NCBI Taxonomy" id="218538"/>
    <lineage>
        <taxon>Bacteria</taxon>
        <taxon>Bacillati</taxon>
        <taxon>Bacillota</taxon>
        <taxon>Negativicutes</taxon>
        <taxon>Veillonellales</taxon>
        <taxon>Veillonellaceae</taxon>
        <taxon>Dialister</taxon>
    </lineage>
</organism>
<dbReference type="Pfam" id="PF25990">
    <property type="entry name" value="Beta-barrel_YknX"/>
    <property type="match status" value="1"/>
</dbReference>
<protein>
    <submittedName>
        <fullName evidence="6">Efflux RND transporter periplasmic adaptor subunit</fullName>
    </submittedName>
</protein>
<dbReference type="EMBL" id="JABZMK010000002">
    <property type="protein sequence ID" value="MBF1128715.1"/>
    <property type="molecule type" value="Genomic_DNA"/>
</dbReference>
<feature type="compositionally biased region" description="Polar residues" evidence="2">
    <location>
        <begin position="343"/>
        <end position="353"/>
    </location>
</feature>
<comment type="similarity">
    <text evidence="1">Belongs to the membrane fusion protein (MFP) (TC 8.A.1) family.</text>
</comment>
<dbReference type="InterPro" id="IPR058636">
    <property type="entry name" value="Beta-barrel_YknX"/>
</dbReference>
<evidence type="ECO:0000259" key="4">
    <source>
        <dbReference type="Pfam" id="PF25973"/>
    </source>
</evidence>
<evidence type="ECO:0000313" key="7">
    <source>
        <dbReference type="Proteomes" id="UP000757890"/>
    </source>
</evidence>
<evidence type="ECO:0000259" key="3">
    <source>
        <dbReference type="Pfam" id="PF25967"/>
    </source>
</evidence>
<sequence length="362" mass="39114">MNRKFLMIILIIFLIIGGGSYCLYNWNSQEKKDTYTLGKVSRSDIGMIVDATGTIKPVNSVKLSATASGTLEHVYVKQNETVTKGQILATIESKSLTSTMEQAKNTLENKRSYYNRLNSLYEQGAVAYQTMDDARLSYLNAQAAYTKAQADVNDTVITSPLDGVIIGEPMQEGETVSQGLSSQMVIVTVADLSAMKIELLVDETDIGEVAIGQTVSFTVDAYPGRIFHGTVSDISKKEYSSSSSSSSSSVVYYTVYVSINADELSGLYPSMTARAEIMGRESKDALVIPVTALRSDATGSYVYVKDGNDVTKVYVKTGITTDKEVEIISGLNENDQIVVSGTVSQETSSTRVAKSQHGGPGF</sequence>
<dbReference type="InterPro" id="IPR006143">
    <property type="entry name" value="RND_pump_MFP"/>
</dbReference>
<name>A0A930B1E6_9FIRM</name>
<dbReference type="Gene3D" id="1.10.287.470">
    <property type="entry name" value="Helix hairpin bin"/>
    <property type="match status" value="1"/>
</dbReference>
<dbReference type="GO" id="GO:1990281">
    <property type="term" value="C:efflux pump complex"/>
    <property type="evidence" value="ECO:0007669"/>
    <property type="project" value="TreeGrafter"/>
</dbReference>
<gene>
    <name evidence="6" type="ORF">HXL70_01495</name>
</gene>
<dbReference type="Gene3D" id="2.40.420.20">
    <property type="match status" value="1"/>
</dbReference>
<dbReference type="Gene3D" id="2.40.30.170">
    <property type="match status" value="1"/>
</dbReference>
<feature type="domain" description="Multidrug resistance protein MdtA-like C-terminal permuted SH3" evidence="3">
    <location>
        <begin position="284"/>
        <end position="341"/>
    </location>
</feature>
<dbReference type="SUPFAM" id="SSF111369">
    <property type="entry name" value="HlyD-like secretion proteins"/>
    <property type="match status" value="1"/>
</dbReference>
<evidence type="ECO:0000256" key="2">
    <source>
        <dbReference type="SAM" id="MobiDB-lite"/>
    </source>
</evidence>
<dbReference type="AlphaFoldDB" id="A0A930B1E6"/>
<evidence type="ECO:0000259" key="5">
    <source>
        <dbReference type="Pfam" id="PF25990"/>
    </source>
</evidence>
<dbReference type="PANTHER" id="PTHR30469:SF33">
    <property type="entry name" value="SLR1207 PROTEIN"/>
    <property type="match status" value="1"/>
</dbReference>
<dbReference type="Pfam" id="PF25973">
    <property type="entry name" value="BSH_CzcB"/>
    <property type="match status" value="1"/>
</dbReference>
<evidence type="ECO:0000313" key="6">
    <source>
        <dbReference type="EMBL" id="MBF1128715.1"/>
    </source>
</evidence>
<feature type="domain" description="YknX-like beta-barrel" evidence="5">
    <location>
        <begin position="195"/>
        <end position="276"/>
    </location>
</feature>
<comment type="caution">
    <text evidence="6">The sequence shown here is derived from an EMBL/GenBank/DDBJ whole genome shotgun (WGS) entry which is preliminary data.</text>
</comment>
<dbReference type="Proteomes" id="UP000757890">
    <property type="component" value="Unassembled WGS sequence"/>
</dbReference>
<dbReference type="GO" id="GO:0015562">
    <property type="term" value="F:efflux transmembrane transporter activity"/>
    <property type="evidence" value="ECO:0007669"/>
    <property type="project" value="TreeGrafter"/>
</dbReference>
<reference evidence="6" key="1">
    <citation type="submission" date="2020-04" db="EMBL/GenBank/DDBJ databases">
        <title>Deep metagenomics examines the oral microbiome during advanced dental caries in children, revealing novel taxa and co-occurrences with host molecules.</title>
        <authorList>
            <person name="Baker J.L."/>
            <person name="Morton J.T."/>
            <person name="Dinis M."/>
            <person name="Alvarez R."/>
            <person name="Tran N.C."/>
            <person name="Knight R."/>
            <person name="Edlund A."/>
        </authorList>
    </citation>
    <scope>NUCLEOTIDE SEQUENCE</scope>
    <source>
        <strain evidence="6">JCVI_32_bin.14</strain>
    </source>
</reference>
<feature type="region of interest" description="Disordered" evidence="2">
    <location>
        <begin position="343"/>
        <end position="362"/>
    </location>
</feature>
<dbReference type="Pfam" id="PF25967">
    <property type="entry name" value="RND-MFP_C"/>
    <property type="match status" value="1"/>
</dbReference>
<dbReference type="NCBIfam" id="TIGR01730">
    <property type="entry name" value="RND_mfp"/>
    <property type="match status" value="1"/>
</dbReference>